<dbReference type="Pfam" id="PF00076">
    <property type="entry name" value="RRM_1"/>
    <property type="match status" value="1"/>
</dbReference>
<dbReference type="GO" id="GO:0005730">
    <property type="term" value="C:nucleolus"/>
    <property type="evidence" value="ECO:0007669"/>
    <property type="project" value="UniProtKB-SubCell"/>
</dbReference>
<comment type="similarity">
    <text evidence="3">Belongs to the RRM RBM34 family.</text>
</comment>
<dbReference type="PROSITE" id="PS50102">
    <property type="entry name" value="RRM"/>
    <property type="match status" value="2"/>
</dbReference>
<feature type="compositionally biased region" description="Basic residues" evidence="8">
    <location>
        <begin position="454"/>
        <end position="475"/>
    </location>
</feature>
<feature type="compositionally biased region" description="Polar residues" evidence="8">
    <location>
        <begin position="81"/>
        <end position="96"/>
    </location>
</feature>
<feature type="compositionally biased region" description="Basic residues" evidence="8">
    <location>
        <begin position="217"/>
        <end position="226"/>
    </location>
</feature>
<feature type="compositionally biased region" description="Basic residues" evidence="8">
    <location>
        <begin position="111"/>
        <end position="122"/>
    </location>
</feature>
<evidence type="ECO:0000256" key="3">
    <source>
        <dbReference type="ARBA" id="ARBA00007077"/>
    </source>
</evidence>
<protein>
    <recommendedName>
        <fullName evidence="4">Nucleolar protein 12</fullName>
    </recommendedName>
</protein>
<dbReference type="SUPFAM" id="SSF54928">
    <property type="entry name" value="RNA-binding domain, RBD"/>
    <property type="match status" value="2"/>
</dbReference>
<keyword evidence="11" id="KW-1185">Reference proteome</keyword>
<dbReference type="EMBL" id="KZ990925">
    <property type="protein sequence ID" value="RKP23502.1"/>
    <property type="molecule type" value="Genomic_DNA"/>
</dbReference>
<keyword evidence="6" id="KW-0539">Nucleus</keyword>
<dbReference type="OrthoDB" id="442677at2759"/>
<dbReference type="Gene3D" id="3.30.70.330">
    <property type="match status" value="2"/>
</dbReference>
<evidence type="ECO:0000259" key="9">
    <source>
        <dbReference type="PROSITE" id="PS50102"/>
    </source>
</evidence>
<evidence type="ECO:0000256" key="8">
    <source>
        <dbReference type="SAM" id="MobiDB-lite"/>
    </source>
</evidence>
<sequence>MTDYVPGQLSSLFTRGSAVNGDTPIVADTANGIATKQNKPRKGKKNKKENKENKEEKDVTAAGQADMNPNVVALFDKSVKATPSQKSIMTTSTTVVEQPAEKQTADEQATGKKRSKKQKKQKTTADHGADEPVKRARKHTSAMEIEDKFEEIVRARALAAMEADEAYRTTPKRDDAMMVDEEDEKEKDEKQPPLDDSDDSSSDGTDVEMDGEEQTSKLKRPRKKDKVQHASRDDDPTRLARTVFVGNVPVAVLDKTEYRTFKRQFAQYGMIESIRFRSIAFSRPLARRIAFVSKQLHKERDTLNAYIVFENEASVTAALAANGTVLLDHHMRVDRATGAQHFDRKRCVFVGNIAFDAQEESLWRHFGDCGRIVNVRMVRDRKSNVGKGFAYVQFEDKSAVALAMRLHESKIGTRTIRVQRCLDTRHKNNAAAAASSQAQKGASTQAFEGERAVRGKPVKLQAKRHKHRPSTKKSK</sequence>
<name>A0A4P9YVQ3_9FUNG</name>
<organism evidence="10 11">
    <name type="scientific">Syncephalis pseudoplumigaleata</name>
    <dbReference type="NCBI Taxonomy" id="1712513"/>
    <lineage>
        <taxon>Eukaryota</taxon>
        <taxon>Fungi</taxon>
        <taxon>Fungi incertae sedis</taxon>
        <taxon>Zoopagomycota</taxon>
        <taxon>Zoopagomycotina</taxon>
        <taxon>Zoopagomycetes</taxon>
        <taxon>Zoopagales</taxon>
        <taxon>Piptocephalidaceae</taxon>
        <taxon>Syncephalis</taxon>
    </lineage>
</organism>
<evidence type="ECO:0000256" key="2">
    <source>
        <dbReference type="ARBA" id="ARBA00004604"/>
    </source>
</evidence>
<dbReference type="InterPro" id="IPR000504">
    <property type="entry name" value="RRM_dom"/>
</dbReference>
<dbReference type="PANTHER" id="PTHR23236">
    <property type="entry name" value="EUKARYOTIC TRANSLATION INITIATION FACTOR 4B/4H"/>
    <property type="match status" value="1"/>
</dbReference>
<feature type="domain" description="RRM" evidence="9">
    <location>
        <begin position="241"/>
        <end position="338"/>
    </location>
</feature>
<evidence type="ECO:0000256" key="7">
    <source>
        <dbReference type="PROSITE-ProRule" id="PRU00176"/>
    </source>
</evidence>
<dbReference type="InterPro" id="IPR034221">
    <property type="entry name" value="RBM34_RRM2"/>
</dbReference>
<feature type="compositionally biased region" description="Acidic residues" evidence="8">
    <location>
        <begin position="195"/>
        <end position="213"/>
    </location>
</feature>
<keyword evidence="5 7" id="KW-0694">RNA-binding</keyword>
<comment type="function">
    <text evidence="1">Involved in pre-25S rRNA processing.</text>
</comment>
<proteinExistence type="inferred from homology"/>
<gene>
    <name evidence="10" type="ORF">SYNPS1DRAFT_30751</name>
</gene>
<evidence type="ECO:0000313" key="10">
    <source>
        <dbReference type="EMBL" id="RKP23502.1"/>
    </source>
</evidence>
<dbReference type="AlphaFoldDB" id="A0A4P9YVQ3"/>
<feature type="compositionally biased region" description="Basic and acidic residues" evidence="8">
    <location>
        <begin position="123"/>
        <end position="134"/>
    </location>
</feature>
<dbReference type="SMART" id="SM00360">
    <property type="entry name" value="RRM"/>
    <property type="match status" value="2"/>
</dbReference>
<comment type="subcellular location">
    <subcellularLocation>
        <location evidence="2">Nucleus</location>
        <location evidence="2">Nucleolus</location>
    </subcellularLocation>
</comment>
<dbReference type="PANTHER" id="PTHR23236:SF25">
    <property type="entry name" value="RNA-BINDING PROTEIN 34"/>
    <property type="match status" value="1"/>
</dbReference>
<feature type="compositionally biased region" description="Acidic residues" evidence="8">
    <location>
        <begin position="177"/>
        <end position="186"/>
    </location>
</feature>
<feature type="region of interest" description="Disordered" evidence="8">
    <location>
        <begin position="160"/>
        <end position="235"/>
    </location>
</feature>
<evidence type="ECO:0000256" key="1">
    <source>
        <dbReference type="ARBA" id="ARBA00002475"/>
    </source>
</evidence>
<feature type="compositionally biased region" description="Basic and acidic residues" evidence="8">
    <location>
        <begin position="165"/>
        <end position="176"/>
    </location>
</feature>
<dbReference type="InterPro" id="IPR035979">
    <property type="entry name" value="RBD_domain_sf"/>
</dbReference>
<feature type="domain" description="RRM" evidence="9">
    <location>
        <begin position="346"/>
        <end position="423"/>
    </location>
</feature>
<evidence type="ECO:0000256" key="5">
    <source>
        <dbReference type="ARBA" id="ARBA00022884"/>
    </source>
</evidence>
<accession>A0A4P9YVQ3</accession>
<dbReference type="GO" id="GO:0019843">
    <property type="term" value="F:rRNA binding"/>
    <property type="evidence" value="ECO:0007669"/>
    <property type="project" value="TreeGrafter"/>
</dbReference>
<reference evidence="11" key="1">
    <citation type="journal article" date="2018" name="Nat. Microbiol.">
        <title>Leveraging single-cell genomics to expand the fungal tree of life.</title>
        <authorList>
            <person name="Ahrendt S.R."/>
            <person name="Quandt C.A."/>
            <person name="Ciobanu D."/>
            <person name="Clum A."/>
            <person name="Salamov A."/>
            <person name="Andreopoulos B."/>
            <person name="Cheng J.F."/>
            <person name="Woyke T."/>
            <person name="Pelin A."/>
            <person name="Henrissat B."/>
            <person name="Reynolds N.K."/>
            <person name="Benny G.L."/>
            <person name="Smith M.E."/>
            <person name="James T.Y."/>
            <person name="Grigoriev I.V."/>
        </authorList>
    </citation>
    <scope>NUCLEOTIDE SEQUENCE [LARGE SCALE GENOMIC DNA]</scope>
    <source>
        <strain evidence="11">Benny S71-1</strain>
    </source>
</reference>
<dbReference type="GO" id="GO:0000463">
    <property type="term" value="P:maturation of LSU-rRNA from tricistronic rRNA transcript (SSU-rRNA, 5.8S rRNA, LSU-rRNA)"/>
    <property type="evidence" value="ECO:0007669"/>
    <property type="project" value="TreeGrafter"/>
</dbReference>
<feature type="compositionally biased region" description="Basic residues" evidence="8">
    <location>
        <begin position="38"/>
        <end position="48"/>
    </location>
</feature>
<feature type="region of interest" description="Disordered" evidence="8">
    <location>
        <begin position="1"/>
        <end position="146"/>
    </location>
</feature>
<evidence type="ECO:0000256" key="4">
    <source>
        <dbReference type="ARBA" id="ARBA00015520"/>
    </source>
</evidence>
<dbReference type="CDD" id="cd12395">
    <property type="entry name" value="RRM2_RBM34"/>
    <property type="match status" value="1"/>
</dbReference>
<feature type="region of interest" description="Disordered" evidence="8">
    <location>
        <begin position="429"/>
        <end position="475"/>
    </location>
</feature>
<evidence type="ECO:0000256" key="6">
    <source>
        <dbReference type="ARBA" id="ARBA00023242"/>
    </source>
</evidence>
<dbReference type="Proteomes" id="UP000278143">
    <property type="component" value="Unassembled WGS sequence"/>
</dbReference>
<evidence type="ECO:0000313" key="11">
    <source>
        <dbReference type="Proteomes" id="UP000278143"/>
    </source>
</evidence>
<dbReference type="InterPro" id="IPR012677">
    <property type="entry name" value="Nucleotide-bd_a/b_plait_sf"/>
</dbReference>
<feature type="compositionally biased region" description="Basic and acidic residues" evidence="8">
    <location>
        <begin position="49"/>
        <end position="59"/>
    </location>
</feature>
<feature type="compositionally biased region" description="Low complexity" evidence="8">
    <location>
        <begin position="430"/>
        <end position="446"/>
    </location>
</feature>